<dbReference type="Gene3D" id="3.40.50.410">
    <property type="entry name" value="von Willebrand factor, type A domain"/>
    <property type="match status" value="1"/>
</dbReference>
<dbReference type="InterPro" id="IPR036465">
    <property type="entry name" value="vWFA_dom_sf"/>
</dbReference>
<dbReference type="OrthoDB" id="4623238at2"/>
<feature type="transmembrane region" description="Helical" evidence="1">
    <location>
        <begin position="35"/>
        <end position="53"/>
    </location>
</feature>
<evidence type="ECO:0000256" key="1">
    <source>
        <dbReference type="SAM" id="Phobius"/>
    </source>
</evidence>
<protein>
    <submittedName>
        <fullName evidence="2">VWA domain-containing protein</fullName>
    </submittedName>
</protein>
<feature type="transmembrane region" description="Helical" evidence="1">
    <location>
        <begin position="96"/>
        <end position="117"/>
    </location>
</feature>
<evidence type="ECO:0000313" key="3">
    <source>
        <dbReference type="Proteomes" id="UP000216725"/>
    </source>
</evidence>
<evidence type="ECO:0000313" key="2">
    <source>
        <dbReference type="EMBL" id="OZG51852.1"/>
    </source>
</evidence>
<name>A0A261EYA8_9BIFI</name>
<dbReference type="EMBL" id="MWWR01000006">
    <property type="protein sequence ID" value="OZG51852.1"/>
    <property type="molecule type" value="Genomic_DNA"/>
</dbReference>
<feature type="transmembrane region" description="Helical" evidence="1">
    <location>
        <begin position="372"/>
        <end position="392"/>
    </location>
</feature>
<keyword evidence="1" id="KW-1133">Transmembrane helix</keyword>
<dbReference type="Proteomes" id="UP000216725">
    <property type="component" value="Unassembled WGS sequence"/>
</dbReference>
<dbReference type="AlphaFoldDB" id="A0A261EYA8"/>
<gene>
    <name evidence="2" type="ORF">PSRA_0932</name>
</gene>
<dbReference type="RefSeq" id="WP_094660745.1">
    <property type="nucleotide sequence ID" value="NZ_MWWR01000006.1"/>
</dbReference>
<proteinExistence type="predicted"/>
<reference evidence="2 3" key="1">
    <citation type="journal article" date="2017" name="BMC Genomics">
        <title>Comparative genomic and phylogenomic analyses of the Bifidobacteriaceae family.</title>
        <authorList>
            <person name="Lugli G.A."/>
            <person name="Milani C."/>
            <person name="Turroni F."/>
            <person name="Duranti S."/>
            <person name="Mancabelli L."/>
            <person name="Mangifesta M."/>
            <person name="Ferrario C."/>
            <person name="Modesto M."/>
            <person name="Mattarelli P."/>
            <person name="Jiri K."/>
            <person name="van Sinderen D."/>
            <person name="Ventura M."/>
        </authorList>
    </citation>
    <scope>NUCLEOTIDE SEQUENCE [LARGE SCALE GENOMIC DNA]</scope>
    <source>
        <strain evidence="2 3">DSM 24742</strain>
    </source>
</reference>
<accession>A0A261EYA8</accession>
<keyword evidence="1" id="KW-0812">Transmembrane</keyword>
<dbReference type="SUPFAM" id="SSF53300">
    <property type="entry name" value="vWA-like"/>
    <property type="match status" value="1"/>
</dbReference>
<comment type="caution">
    <text evidence="2">The sequence shown here is derived from an EMBL/GenBank/DDBJ whole genome shotgun (WGS) entry which is preliminary data.</text>
</comment>
<keyword evidence="3" id="KW-1185">Reference proteome</keyword>
<keyword evidence="1" id="KW-0472">Membrane</keyword>
<sequence length="394" mass="42630">MDAFLLTMAGQTMAGPTMADGWTDGLRLDGFSLRWPLVGIGVAAAFAILWYIAHRAAQRSAYRPADDMPPVWTLNDDMQGIAADNRYRGWIRANRAAVVLLSIVGLVTAALCARPSAIQRDNDAATRRDIVLCLDASESALPYDQQILESYLKLTEHFSGERIGLSIFNSTSRTVFPLTDDYSLVKNQLQYASDLLANLTSSGSVANLTQDQIAEIDRWLEGTWNITDASSLIGDGLVSCAMMLPEFVLNEGRSSGTTAGSGSGTSASSDRTGMILLATDNMTNGTGVYTLGEGLDLTDRSNIAVDGLYAGTSLTSGTSEAVEMRTLIERHGGVFEMPSSQDAIDNLVRDIDNRSVGEEQDINRSDLRDRPLLFLAALALLWLLYLAIEGALRR</sequence>
<organism evidence="2 3">
    <name type="scientific">Pseudoscardovia radai</name>
    <dbReference type="NCBI Taxonomy" id="987066"/>
    <lineage>
        <taxon>Bacteria</taxon>
        <taxon>Bacillati</taxon>
        <taxon>Actinomycetota</taxon>
        <taxon>Actinomycetes</taxon>
        <taxon>Bifidobacteriales</taxon>
        <taxon>Bifidobacteriaceae</taxon>
        <taxon>Pseudoscardovia</taxon>
    </lineage>
</organism>